<dbReference type="InterPro" id="IPR036865">
    <property type="entry name" value="CRAL-TRIO_dom_sf"/>
</dbReference>
<dbReference type="EnsemblMetazoa" id="MDOA012400-RA">
    <property type="protein sequence ID" value="MDOA012400-PA"/>
    <property type="gene ID" value="MDOA012400"/>
</dbReference>
<dbReference type="VEuPathDB" id="VectorBase:MDOA012400"/>
<organism evidence="1">
    <name type="scientific">Musca domestica</name>
    <name type="common">House fly</name>
    <dbReference type="NCBI Taxonomy" id="7370"/>
    <lineage>
        <taxon>Eukaryota</taxon>
        <taxon>Metazoa</taxon>
        <taxon>Ecdysozoa</taxon>
        <taxon>Arthropoda</taxon>
        <taxon>Hexapoda</taxon>
        <taxon>Insecta</taxon>
        <taxon>Pterygota</taxon>
        <taxon>Neoptera</taxon>
        <taxon>Endopterygota</taxon>
        <taxon>Diptera</taxon>
        <taxon>Brachycera</taxon>
        <taxon>Muscomorpha</taxon>
        <taxon>Muscoidea</taxon>
        <taxon>Muscidae</taxon>
        <taxon>Musca</taxon>
    </lineage>
</organism>
<dbReference type="SUPFAM" id="SSF46938">
    <property type="entry name" value="CRAL/TRIO N-terminal domain"/>
    <property type="match status" value="1"/>
</dbReference>
<dbReference type="PROSITE" id="PS50191">
    <property type="entry name" value="CRAL_TRIO"/>
    <property type="match status" value="1"/>
</dbReference>
<dbReference type="Gene3D" id="1.20.5.1200">
    <property type="entry name" value="Alpha-tocopherol transfer"/>
    <property type="match status" value="1"/>
</dbReference>
<dbReference type="Gene3D" id="3.40.525.10">
    <property type="entry name" value="CRAL-TRIO lipid binding domain"/>
    <property type="match status" value="1"/>
</dbReference>
<dbReference type="CDD" id="cd00170">
    <property type="entry name" value="SEC14"/>
    <property type="match status" value="1"/>
</dbReference>
<dbReference type="InterPro" id="IPR011074">
    <property type="entry name" value="CRAL/TRIO_N_dom"/>
</dbReference>
<dbReference type="SUPFAM" id="SSF52087">
    <property type="entry name" value="CRAL/TRIO domain"/>
    <property type="match status" value="1"/>
</dbReference>
<dbReference type="AlphaFoldDB" id="A0A1I8N7K9"/>
<dbReference type="GO" id="GO:1902936">
    <property type="term" value="F:phosphatidylinositol bisphosphate binding"/>
    <property type="evidence" value="ECO:0007669"/>
    <property type="project" value="TreeGrafter"/>
</dbReference>
<dbReference type="InterPro" id="IPR036273">
    <property type="entry name" value="CRAL/TRIO_N_dom_sf"/>
</dbReference>
<dbReference type="Pfam" id="PF00650">
    <property type="entry name" value="CRAL_TRIO"/>
    <property type="match status" value="1"/>
</dbReference>
<dbReference type="PRINTS" id="PR00180">
    <property type="entry name" value="CRETINALDHBP"/>
</dbReference>
<name>A0A1I8N7K9_MUSDO</name>
<dbReference type="SMART" id="SM00516">
    <property type="entry name" value="SEC14"/>
    <property type="match status" value="1"/>
</dbReference>
<dbReference type="VEuPathDB" id="VectorBase:MDOMA2_017115"/>
<dbReference type="Gene3D" id="1.10.8.20">
    <property type="entry name" value="N-terminal domain of phosphatidylinositol transfer protein sec14p"/>
    <property type="match status" value="1"/>
</dbReference>
<dbReference type="SMART" id="SM01100">
    <property type="entry name" value="CRAL_TRIO_N"/>
    <property type="match status" value="1"/>
</dbReference>
<protein>
    <submittedName>
        <fullName evidence="1">Uncharacterized protein</fullName>
    </submittedName>
</protein>
<dbReference type="InterPro" id="IPR001251">
    <property type="entry name" value="CRAL-TRIO_dom"/>
</dbReference>
<dbReference type="PANTHER" id="PTHR10174">
    <property type="entry name" value="ALPHA-TOCOPHEROL TRANSFER PROTEIN-RELATED"/>
    <property type="match status" value="1"/>
</dbReference>
<evidence type="ECO:0000313" key="1">
    <source>
        <dbReference type="EnsemblMetazoa" id="MDOA012400-PA"/>
    </source>
</evidence>
<sequence length="320" mass="37271">MVRPLPPVLQKIAIDELNEDPKRVNDDIEALKTWISQQPHLRARTDDQFLLAFLRGCKFSLEKAKSKIDRYYMLRSKFPDLFSLRDVKNPHIEEIVKLGIGLVLPTPLNETGPRIMLIRNGCYDPAKYNFADIMRVAQACNEILMLEDDYAIVNGFVHIMDLKGWTKEHFFQVTPSLMKKMTVYSEEAMPLRPKSSHAINAPSIFESVFNMLKPMMSKKQVDRMVIYGSNIEKMYEKIPLKYLPKEYGGENGSIPEIIEEWHKKFLEYSDFFAEDEKYGTDENLRPGKPVDFENGRFIPKIECRLMCFLIICKYSLVLHT</sequence>
<proteinExistence type="predicted"/>
<dbReference type="GO" id="GO:0016020">
    <property type="term" value="C:membrane"/>
    <property type="evidence" value="ECO:0007669"/>
    <property type="project" value="TreeGrafter"/>
</dbReference>
<accession>A0A1I8N7K9</accession>
<reference evidence="1" key="1">
    <citation type="submission" date="2020-05" db="UniProtKB">
        <authorList>
            <consortium name="EnsemblMetazoa"/>
        </authorList>
    </citation>
    <scope>IDENTIFICATION</scope>
    <source>
        <strain evidence="1">Aabys</strain>
    </source>
</reference>
<dbReference type="eggNOG" id="KOG1471">
    <property type="taxonomic scope" value="Eukaryota"/>
</dbReference>
<dbReference type="PANTHER" id="PTHR10174:SF216">
    <property type="entry name" value="CRAL-TRIO DOMAIN-CONTAINING PROTEIN-RELATED"/>
    <property type="match status" value="1"/>
</dbReference>